<keyword evidence="1" id="KW-0175">Coiled coil</keyword>
<keyword evidence="3" id="KW-0472">Membrane</keyword>
<evidence type="ECO:0000313" key="4">
    <source>
        <dbReference type="EMBL" id="QDH89717.1"/>
    </source>
</evidence>
<feature type="region of interest" description="Disordered" evidence="2">
    <location>
        <begin position="1"/>
        <end position="36"/>
    </location>
</feature>
<sequence length="421" mass="48832">MNKSNNNNTVKNKGKAGRASGEKTKSSNHGGIPQPRQPLVCWECKQEGHPRHLCPSAKQESNRTNFRWNAKDDAFGDLVAQNQGLKDALKDAVEQKAELKQVSLVNEKENLQHEKERKEAEKLETSRQRRAIMTSMYSTWLNTTFSYTIPATNEVDDLPDLDETMVIDRFCYVFRLLYLLTLPIQIINALQTFMVDFSFLWWFSLFPTIIAFLDFYIIVIKYEHRYFPCLYQDTTEKEEDEFRWPELHYDKEVEISYKLHATNLDDLSNPSLMKFDLRSDNTSLADPTHSDPFLCHVTRTKTIDVIHGCHRPDEYYRGKKVVRESRVTETLVIETRETVVSLEYVVQLLGGRNLDYGRSFEEARTNFQQVSGRIQTINLDKIRAVALAIIPNSVDLATAIFCHHKQEAESNSREFPRSHPV</sequence>
<feature type="transmembrane region" description="Helical" evidence="3">
    <location>
        <begin position="172"/>
        <end position="193"/>
    </location>
</feature>
<name>A0A514D805_9VIRU</name>
<proteinExistence type="predicted"/>
<reference evidence="4" key="1">
    <citation type="submission" date="2019-05" db="EMBL/GenBank/DDBJ databases">
        <title>Metatranscriptomic reconstruction reveals RNA viruses with the potential to shape carbon cycling in soil.</title>
        <authorList>
            <person name="Starr E.P."/>
            <person name="Nuccio E."/>
            <person name="Pett-Ridge J."/>
            <person name="Banfield J.F."/>
            <person name="Firestone M.K."/>
        </authorList>
    </citation>
    <scope>NUCLEOTIDE SEQUENCE</scope>
    <source>
        <strain evidence="4">H2_Bulk_35_scaffold_508</strain>
    </source>
</reference>
<evidence type="ECO:0000256" key="1">
    <source>
        <dbReference type="SAM" id="Coils"/>
    </source>
</evidence>
<accession>A0A514D805</accession>
<feature type="transmembrane region" description="Helical" evidence="3">
    <location>
        <begin position="199"/>
        <end position="219"/>
    </location>
</feature>
<evidence type="ECO:0000256" key="3">
    <source>
        <dbReference type="SAM" id="Phobius"/>
    </source>
</evidence>
<keyword evidence="3" id="KW-0812">Transmembrane</keyword>
<evidence type="ECO:0000256" key="2">
    <source>
        <dbReference type="SAM" id="MobiDB-lite"/>
    </source>
</evidence>
<feature type="compositionally biased region" description="Low complexity" evidence="2">
    <location>
        <begin position="1"/>
        <end position="11"/>
    </location>
</feature>
<feature type="coiled-coil region" evidence="1">
    <location>
        <begin position="82"/>
        <end position="128"/>
    </location>
</feature>
<dbReference type="EMBL" id="MN034985">
    <property type="protein sequence ID" value="QDH89717.1"/>
    <property type="molecule type" value="Genomic_DNA"/>
</dbReference>
<gene>
    <name evidence="4" type="ORF">H2Bulk35508_000001</name>
</gene>
<organism evidence="4">
    <name type="scientific">Riboviria sp</name>
    <dbReference type="NCBI Taxonomy" id="2585031"/>
    <lineage>
        <taxon>Viruses</taxon>
        <taxon>Riboviria</taxon>
    </lineage>
</organism>
<keyword evidence="3" id="KW-1133">Transmembrane helix</keyword>
<protein>
    <submittedName>
        <fullName evidence="4">Uncharacterized protein</fullName>
    </submittedName>
</protein>